<sequence>MTLFALSRVKGKARVTGQRKEVPGNNRRVRRDAAGHTEILTVLCAEKHGGGSPATQITLTARVNHSDMSLR</sequence>
<evidence type="ECO:0000313" key="1">
    <source>
        <dbReference type="EMBL" id="TNN81227.1"/>
    </source>
</evidence>
<name>A0A4Z2IU03_9TELE</name>
<comment type="caution">
    <text evidence="1">The sequence shown here is derived from an EMBL/GenBank/DDBJ whole genome shotgun (WGS) entry which is preliminary data.</text>
</comment>
<protein>
    <submittedName>
        <fullName evidence="1">Uncharacterized protein</fullName>
    </submittedName>
</protein>
<gene>
    <name evidence="1" type="ORF">EYF80_008561</name>
</gene>
<organism evidence="1 2">
    <name type="scientific">Liparis tanakae</name>
    <name type="common">Tanaka's snailfish</name>
    <dbReference type="NCBI Taxonomy" id="230148"/>
    <lineage>
        <taxon>Eukaryota</taxon>
        <taxon>Metazoa</taxon>
        <taxon>Chordata</taxon>
        <taxon>Craniata</taxon>
        <taxon>Vertebrata</taxon>
        <taxon>Euteleostomi</taxon>
        <taxon>Actinopterygii</taxon>
        <taxon>Neopterygii</taxon>
        <taxon>Teleostei</taxon>
        <taxon>Neoteleostei</taxon>
        <taxon>Acanthomorphata</taxon>
        <taxon>Eupercaria</taxon>
        <taxon>Perciformes</taxon>
        <taxon>Cottioidei</taxon>
        <taxon>Cottales</taxon>
        <taxon>Liparidae</taxon>
        <taxon>Liparis</taxon>
    </lineage>
</organism>
<keyword evidence="2" id="KW-1185">Reference proteome</keyword>
<dbReference type="EMBL" id="SRLO01000048">
    <property type="protein sequence ID" value="TNN81227.1"/>
    <property type="molecule type" value="Genomic_DNA"/>
</dbReference>
<dbReference type="AlphaFoldDB" id="A0A4Z2IU03"/>
<dbReference type="Proteomes" id="UP000314294">
    <property type="component" value="Unassembled WGS sequence"/>
</dbReference>
<accession>A0A4Z2IU03</accession>
<reference evidence="1 2" key="1">
    <citation type="submission" date="2019-03" db="EMBL/GenBank/DDBJ databases">
        <title>First draft genome of Liparis tanakae, snailfish: a comprehensive survey of snailfish specific genes.</title>
        <authorList>
            <person name="Kim W."/>
            <person name="Song I."/>
            <person name="Jeong J.-H."/>
            <person name="Kim D."/>
            <person name="Kim S."/>
            <person name="Ryu S."/>
            <person name="Song J.Y."/>
            <person name="Lee S.K."/>
        </authorList>
    </citation>
    <scope>NUCLEOTIDE SEQUENCE [LARGE SCALE GENOMIC DNA]</scope>
    <source>
        <tissue evidence="1">Muscle</tissue>
    </source>
</reference>
<evidence type="ECO:0000313" key="2">
    <source>
        <dbReference type="Proteomes" id="UP000314294"/>
    </source>
</evidence>
<proteinExistence type="predicted"/>